<accession>A0ABU0DY70</accession>
<evidence type="ECO:0000313" key="2">
    <source>
        <dbReference type="EMBL" id="MDQ0359438.1"/>
    </source>
</evidence>
<organism evidence="2 3">
    <name type="scientific">Breznakia pachnodae</name>
    <dbReference type="NCBI Taxonomy" id="265178"/>
    <lineage>
        <taxon>Bacteria</taxon>
        <taxon>Bacillati</taxon>
        <taxon>Bacillota</taxon>
        <taxon>Erysipelotrichia</taxon>
        <taxon>Erysipelotrichales</taxon>
        <taxon>Erysipelotrichaceae</taxon>
        <taxon>Breznakia</taxon>
    </lineage>
</organism>
<keyword evidence="3" id="KW-1185">Reference proteome</keyword>
<comment type="caution">
    <text evidence="2">The sequence shown here is derived from an EMBL/GenBank/DDBJ whole genome shotgun (WGS) entry which is preliminary data.</text>
</comment>
<keyword evidence="1" id="KW-0472">Membrane</keyword>
<dbReference type="EMBL" id="JAUSUR010000001">
    <property type="protein sequence ID" value="MDQ0359438.1"/>
    <property type="molecule type" value="Genomic_DNA"/>
</dbReference>
<evidence type="ECO:0000313" key="3">
    <source>
        <dbReference type="Proteomes" id="UP001230220"/>
    </source>
</evidence>
<reference evidence="2 3" key="1">
    <citation type="submission" date="2023-07" db="EMBL/GenBank/DDBJ databases">
        <title>Genomic Encyclopedia of Type Strains, Phase IV (KMG-IV): sequencing the most valuable type-strain genomes for metagenomic binning, comparative biology and taxonomic classification.</title>
        <authorList>
            <person name="Goeker M."/>
        </authorList>
    </citation>
    <scope>NUCLEOTIDE SEQUENCE [LARGE SCALE GENOMIC DNA]</scope>
    <source>
        <strain evidence="2 3">DSM 16784</strain>
    </source>
</reference>
<gene>
    <name evidence="2" type="ORF">J2S15_000169</name>
</gene>
<protein>
    <submittedName>
        <fullName evidence="2">Uncharacterized protein</fullName>
    </submittedName>
</protein>
<sequence>MKIKEIVKAVIIISFGIMIYCGLRGYELPSDYAMIVFVVSTIVSVFIKDK</sequence>
<feature type="transmembrane region" description="Helical" evidence="1">
    <location>
        <begin position="7"/>
        <end position="26"/>
    </location>
</feature>
<name>A0ABU0DY70_9FIRM</name>
<dbReference type="Proteomes" id="UP001230220">
    <property type="component" value="Unassembled WGS sequence"/>
</dbReference>
<keyword evidence="1" id="KW-1133">Transmembrane helix</keyword>
<keyword evidence="1" id="KW-0812">Transmembrane</keyword>
<proteinExistence type="predicted"/>
<evidence type="ECO:0000256" key="1">
    <source>
        <dbReference type="SAM" id="Phobius"/>
    </source>
</evidence>
<feature type="transmembrane region" description="Helical" evidence="1">
    <location>
        <begin position="32"/>
        <end position="47"/>
    </location>
</feature>